<dbReference type="Pfam" id="PF13347">
    <property type="entry name" value="MFS_2"/>
    <property type="match status" value="1"/>
</dbReference>
<dbReference type="RefSeq" id="WP_161717273.1">
    <property type="nucleotide sequence ID" value="NZ_JAAAPO010000002.1"/>
</dbReference>
<dbReference type="Proteomes" id="UP000753724">
    <property type="component" value="Unassembled WGS sequence"/>
</dbReference>
<keyword evidence="4" id="KW-1185">Reference proteome</keyword>
<keyword evidence="2" id="KW-1133">Transmembrane helix</keyword>
<feature type="transmembrane region" description="Helical" evidence="2">
    <location>
        <begin position="188"/>
        <end position="210"/>
    </location>
</feature>
<feature type="transmembrane region" description="Helical" evidence="2">
    <location>
        <begin position="312"/>
        <end position="333"/>
    </location>
</feature>
<feature type="transmembrane region" description="Helical" evidence="2">
    <location>
        <begin position="91"/>
        <end position="108"/>
    </location>
</feature>
<comment type="similarity">
    <text evidence="1">Belongs to the sodium:galactoside symporter (TC 2.A.2) family.</text>
</comment>
<dbReference type="SUPFAM" id="SSF103473">
    <property type="entry name" value="MFS general substrate transporter"/>
    <property type="match status" value="1"/>
</dbReference>
<feature type="transmembrane region" description="Helical" evidence="2">
    <location>
        <begin position="120"/>
        <end position="142"/>
    </location>
</feature>
<dbReference type="InterPro" id="IPR039672">
    <property type="entry name" value="MFS_2"/>
</dbReference>
<evidence type="ECO:0000256" key="1">
    <source>
        <dbReference type="ARBA" id="ARBA00009617"/>
    </source>
</evidence>
<proteinExistence type="inferred from homology"/>
<keyword evidence="2" id="KW-0472">Membrane</keyword>
<dbReference type="PANTHER" id="PTHR11328:SF24">
    <property type="entry name" value="MAJOR FACILITATOR SUPERFAMILY (MFS) PROFILE DOMAIN-CONTAINING PROTEIN"/>
    <property type="match status" value="1"/>
</dbReference>
<feature type="transmembrane region" description="Helical" evidence="2">
    <location>
        <begin position="389"/>
        <end position="408"/>
    </location>
</feature>
<evidence type="ECO:0000256" key="2">
    <source>
        <dbReference type="SAM" id="Phobius"/>
    </source>
</evidence>
<dbReference type="PANTHER" id="PTHR11328">
    <property type="entry name" value="MAJOR FACILITATOR SUPERFAMILY DOMAIN-CONTAINING PROTEIN"/>
    <property type="match status" value="1"/>
</dbReference>
<dbReference type="EMBL" id="JAAAPO010000002">
    <property type="protein sequence ID" value="NBC35997.1"/>
    <property type="molecule type" value="Genomic_DNA"/>
</dbReference>
<accession>A0ABW9XBS9</accession>
<feature type="transmembrane region" description="Helical" evidence="2">
    <location>
        <begin position="245"/>
        <end position="270"/>
    </location>
</feature>
<feature type="transmembrane region" description="Helical" evidence="2">
    <location>
        <begin position="282"/>
        <end position="300"/>
    </location>
</feature>
<comment type="caution">
    <text evidence="3">The sequence shown here is derived from an EMBL/GenBank/DDBJ whole genome shotgun (WGS) entry which is preliminary data.</text>
</comment>
<organism evidence="3 4">
    <name type="scientific">Novosphingobium ovatum</name>
    <dbReference type="NCBI Taxonomy" id="1908523"/>
    <lineage>
        <taxon>Bacteria</taxon>
        <taxon>Pseudomonadati</taxon>
        <taxon>Pseudomonadota</taxon>
        <taxon>Alphaproteobacteria</taxon>
        <taxon>Sphingomonadales</taxon>
        <taxon>Sphingomonadaceae</taxon>
        <taxon>Novosphingobium</taxon>
    </lineage>
</organism>
<keyword evidence="2" id="KW-0812">Transmembrane</keyword>
<dbReference type="InterPro" id="IPR036259">
    <property type="entry name" value="MFS_trans_sf"/>
</dbReference>
<protein>
    <submittedName>
        <fullName evidence="3">MFS transporter</fullName>
    </submittedName>
</protein>
<sequence>MSAQAHTQTHSADAPLSTATCLGFGVGTVGVSIMLNTVTAYFPAFMSTVMGVSPAIVGLIMMGAKLYDAIADVVIGHLSDRHRSAWGRRKPFMAVGALLSAISFFMLFSPPKLDQTALIWYMIAGQIIYSTAYSLFNVPYIAMPAELTHGYHERTKLLGWRTVFVSIGQMLATAGTAAVINANGKDAHAYGLMGVIMALIIFGAMTACTLSVPRLHAPRNAAGEAPTDHPPLWGQVKLLTKNRPYMLLLGAKVFQFFAFASMGACALLFMLNVLGVGYEGQIWLSMTQNVVSALSMPLWVRIGRRIGKRRTYLIGVLMFCAASGSWMLASKGIAVEGLIWRGVLSGAGSGAIILMSIAMLGDAMAYDRFTTGIAREGLMSSTVAVVEKASSAIGAGLLGVFLAWFHFVPTMGGKLVQQPESALFALQIGYSVIPMAMFLANGFFLYLYDLDANKLDAARKAALGE</sequence>
<dbReference type="Gene3D" id="1.20.1250.20">
    <property type="entry name" value="MFS general substrate transporter like domains"/>
    <property type="match status" value="2"/>
</dbReference>
<reference evidence="4" key="1">
    <citation type="submission" date="2020-01" db="EMBL/GenBank/DDBJ databases">
        <title>Sphingomonas sp. strain CSW-10.</title>
        <authorList>
            <person name="Chen W.-M."/>
        </authorList>
    </citation>
    <scope>NUCLEOTIDE SEQUENCE [LARGE SCALE GENOMIC DNA]</scope>
    <source>
        <strain evidence="4">FSY-8</strain>
    </source>
</reference>
<feature type="transmembrane region" description="Helical" evidence="2">
    <location>
        <begin position="428"/>
        <end position="448"/>
    </location>
</feature>
<evidence type="ECO:0000313" key="3">
    <source>
        <dbReference type="EMBL" id="NBC35997.1"/>
    </source>
</evidence>
<feature type="transmembrane region" description="Helical" evidence="2">
    <location>
        <begin position="339"/>
        <end position="360"/>
    </location>
</feature>
<feature type="transmembrane region" description="Helical" evidence="2">
    <location>
        <begin position="163"/>
        <end position="182"/>
    </location>
</feature>
<name>A0ABW9XBS9_9SPHN</name>
<gene>
    <name evidence="3" type="ORF">GTZ99_05440</name>
</gene>
<feature type="transmembrane region" description="Helical" evidence="2">
    <location>
        <begin position="12"/>
        <end position="35"/>
    </location>
</feature>
<evidence type="ECO:0000313" key="4">
    <source>
        <dbReference type="Proteomes" id="UP000753724"/>
    </source>
</evidence>